<dbReference type="Proteomes" id="UP000276133">
    <property type="component" value="Unassembled WGS sequence"/>
</dbReference>
<accession>A0A3M7QYT7</accession>
<dbReference type="OrthoDB" id="8064241at2759"/>
<evidence type="ECO:0000313" key="2">
    <source>
        <dbReference type="Proteomes" id="UP000276133"/>
    </source>
</evidence>
<name>A0A3M7QYT7_BRAPC</name>
<evidence type="ECO:0000313" key="1">
    <source>
        <dbReference type="EMBL" id="RNA16530.1"/>
    </source>
</evidence>
<organism evidence="1 2">
    <name type="scientific">Brachionus plicatilis</name>
    <name type="common">Marine rotifer</name>
    <name type="synonym">Brachionus muelleri</name>
    <dbReference type="NCBI Taxonomy" id="10195"/>
    <lineage>
        <taxon>Eukaryota</taxon>
        <taxon>Metazoa</taxon>
        <taxon>Spiralia</taxon>
        <taxon>Gnathifera</taxon>
        <taxon>Rotifera</taxon>
        <taxon>Eurotatoria</taxon>
        <taxon>Monogononta</taxon>
        <taxon>Pseudotrocha</taxon>
        <taxon>Ploima</taxon>
        <taxon>Brachionidae</taxon>
        <taxon>Brachionus</taxon>
    </lineage>
</organism>
<proteinExistence type="predicted"/>
<sequence length="61" mass="7029">FITKSLNKYGGGEAILIKEGIEFIEDFSNEEFNSELLYIKMNLGKCSVVFSRHYSTKYVIN</sequence>
<protein>
    <submittedName>
        <fullName evidence="1">Uncharacterized protein</fullName>
    </submittedName>
</protein>
<gene>
    <name evidence="1" type="ORF">BpHYR1_010273</name>
</gene>
<comment type="caution">
    <text evidence="1">The sequence shown here is derived from an EMBL/GenBank/DDBJ whole genome shotgun (WGS) entry which is preliminary data.</text>
</comment>
<feature type="non-terminal residue" evidence="1">
    <location>
        <position position="1"/>
    </location>
</feature>
<keyword evidence="2" id="KW-1185">Reference proteome</keyword>
<dbReference type="AlphaFoldDB" id="A0A3M7QYT7"/>
<reference evidence="1 2" key="1">
    <citation type="journal article" date="2018" name="Sci. Rep.">
        <title>Genomic signatures of local adaptation to the degree of environmental predictability in rotifers.</title>
        <authorList>
            <person name="Franch-Gras L."/>
            <person name="Hahn C."/>
            <person name="Garcia-Roger E.M."/>
            <person name="Carmona M.J."/>
            <person name="Serra M."/>
            <person name="Gomez A."/>
        </authorList>
    </citation>
    <scope>NUCLEOTIDE SEQUENCE [LARGE SCALE GENOMIC DNA]</scope>
    <source>
        <strain evidence="1">HYR1</strain>
    </source>
</reference>
<dbReference type="EMBL" id="REGN01004686">
    <property type="protein sequence ID" value="RNA16530.1"/>
    <property type="molecule type" value="Genomic_DNA"/>
</dbReference>